<dbReference type="EMBL" id="LXQA010487718">
    <property type="protein sequence ID" value="MCI54932.1"/>
    <property type="molecule type" value="Genomic_DNA"/>
</dbReference>
<evidence type="ECO:0000313" key="1">
    <source>
        <dbReference type="EMBL" id="MCI54932.1"/>
    </source>
</evidence>
<feature type="non-terminal residue" evidence="1">
    <location>
        <position position="1"/>
    </location>
</feature>
<keyword evidence="2" id="KW-1185">Reference proteome</keyword>
<protein>
    <submittedName>
        <fullName evidence="1">Uncharacterized protein</fullName>
    </submittedName>
</protein>
<organism evidence="1 2">
    <name type="scientific">Trifolium medium</name>
    <dbReference type="NCBI Taxonomy" id="97028"/>
    <lineage>
        <taxon>Eukaryota</taxon>
        <taxon>Viridiplantae</taxon>
        <taxon>Streptophyta</taxon>
        <taxon>Embryophyta</taxon>
        <taxon>Tracheophyta</taxon>
        <taxon>Spermatophyta</taxon>
        <taxon>Magnoliopsida</taxon>
        <taxon>eudicotyledons</taxon>
        <taxon>Gunneridae</taxon>
        <taxon>Pentapetalae</taxon>
        <taxon>rosids</taxon>
        <taxon>fabids</taxon>
        <taxon>Fabales</taxon>
        <taxon>Fabaceae</taxon>
        <taxon>Papilionoideae</taxon>
        <taxon>50 kb inversion clade</taxon>
        <taxon>NPAAA clade</taxon>
        <taxon>Hologalegina</taxon>
        <taxon>IRL clade</taxon>
        <taxon>Trifolieae</taxon>
        <taxon>Trifolium</taxon>
    </lineage>
</organism>
<comment type="caution">
    <text evidence="1">The sequence shown here is derived from an EMBL/GenBank/DDBJ whole genome shotgun (WGS) entry which is preliminary data.</text>
</comment>
<evidence type="ECO:0000313" key="2">
    <source>
        <dbReference type="Proteomes" id="UP000265520"/>
    </source>
</evidence>
<accession>A0A392T2D7</accession>
<dbReference type="AlphaFoldDB" id="A0A392T2D7"/>
<proteinExistence type="predicted"/>
<name>A0A392T2D7_9FABA</name>
<sequence length="55" mass="6211">SEVSFRTYVLRGGMKRRSPRGDATGHTHGCHRVQRRPTADARCCSYLVMVVLHVV</sequence>
<dbReference type="Proteomes" id="UP000265520">
    <property type="component" value="Unassembled WGS sequence"/>
</dbReference>
<reference evidence="1 2" key="1">
    <citation type="journal article" date="2018" name="Front. Plant Sci.">
        <title>Red Clover (Trifolium pratense) and Zigzag Clover (T. medium) - A Picture of Genomic Similarities and Differences.</title>
        <authorList>
            <person name="Dluhosova J."/>
            <person name="Istvanek J."/>
            <person name="Nedelnik J."/>
            <person name="Repkova J."/>
        </authorList>
    </citation>
    <scope>NUCLEOTIDE SEQUENCE [LARGE SCALE GENOMIC DNA]</scope>
    <source>
        <strain evidence="2">cv. 10/8</strain>
        <tissue evidence="1">Leaf</tissue>
    </source>
</reference>